<evidence type="ECO:0000256" key="6">
    <source>
        <dbReference type="ARBA" id="ARBA00023014"/>
    </source>
</evidence>
<evidence type="ECO:0000259" key="7">
    <source>
        <dbReference type="PROSITE" id="PS51669"/>
    </source>
</evidence>
<accession>R9KVB3</accession>
<comment type="similarity">
    <text evidence="1">Belongs to the prokaryotic molybdopterin-containing oxidoreductase family.</text>
</comment>
<dbReference type="Gene3D" id="3.40.50.740">
    <property type="match status" value="2"/>
</dbReference>
<evidence type="ECO:0000256" key="1">
    <source>
        <dbReference type="ARBA" id="ARBA00010312"/>
    </source>
</evidence>
<dbReference type="PROSITE" id="PS51669">
    <property type="entry name" value="4FE4S_MOW_BIS_MGD"/>
    <property type="match status" value="1"/>
</dbReference>
<keyword evidence="3" id="KW-0732">Signal</keyword>
<dbReference type="Gene3D" id="2.40.40.20">
    <property type="match status" value="1"/>
</dbReference>
<dbReference type="PANTHER" id="PTHR43742">
    <property type="entry name" value="TRIMETHYLAMINE-N-OXIDE REDUCTASE"/>
    <property type="match status" value="1"/>
</dbReference>
<dbReference type="eggNOG" id="COG0243">
    <property type="taxonomic scope" value="Bacteria"/>
</dbReference>
<dbReference type="Proteomes" id="UP000014204">
    <property type="component" value="Unassembled WGS sequence"/>
</dbReference>
<dbReference type="GO" id="GO:0043546">
    <property type="term" value="F:molybdopterin cofactor binding"/>
    <property type="evidence" value="ECO:0007669"/>
    <property type="project" value="InterPro"/>
</dbReference>
<keyword evidence="5" id="KW-0408">Iron</keyword>
<dbReference type="GO" id="GO:0046872">
    <property type="term" value="F:metal ion binding"/>
    <property type="evidence" value="ECO:0007669"/>
    <property type="project" value="UniProtKB-KW"/>
</dbReference>
<evidence type="ECO:0000256" key="4">
    <source>
        <dbReference type="ARBA" id="ARBA00023002"/>
    </source>
</evidence>
<dbReference type="Pfam" id="PF00384">
    <property type="entry name" value="Molybdopterin"/>
    <property type="match status" value="1"/>
</dbReference>
<dbReference type="NCBIfam" id="TIGR01409">
    <property type="entry name" value="TAT_signal_seq"/>
    <property type="match status" value="1"/>
</dbReference>
<dbReference type="InterPro" id="IPR050612">
    <property type="entry name" value="Prok_Mopterin_Oxidored"/>
</dbReference>
<dbReference type="RefSeq" id="WP_016310031.1">
    <property type="nucleotide sequence ID" value="NZ_KE159646.1"/>
</dbReference>
<keyword evidence="6" id="KW-0411">Iron-sulfur</keyword>
<evidence type="ECO:0000313" key="8">
    <source>
        <dbReference type="EMBL" id="EOS50218.1"/>
    </source>
</evidence>
<dbReference type="SUPFAM" id="SSF50692">
    <property type="entry name" value="ADC-like"/>
    <property type="match status" value="1"/>
</dbReference>
<dbReference type="SMART" id="SM00926">
    <property type="entry name" value="Molybdop_Fe4S4"/>
    <property type="match status" value="1"/>
</dbReference>
<reference evidence="8 9" key="1">
    <citation type="submission" date="2013-04" db="EMBL/GenBank/DDBJ databases">
        <title>The Genome Sequence of Enterorhabdus caecimuris B7.</title>
        <authorList>
            <consortium name="The Broad Institute Genomics Platform"/>
            <consortium name="The Broad Institute Genome Sequencing Center for Infectious Disease"/>
            <person name="Earl A."/>
            <person name="Xavier R."/>
            <person name="Elson C."/>
            <person name="Duck W."/>
            <person name="Walker B."/>
            <person name="Young S."/>
            <person name="Zeng Q."/>
            <person name="Gargeya S."/>
            <person name="Fitzgerald M."/>
            <person name="Haas B."/>
            <person name="Abouelleil A."/>
            <person name="Allen A.W."/>
            <person name="Alvarado L."/>
            <person name="Arachchi H.M."/>
            <person name="Berlin A.M."/>
            <person name="Chapman S.B."/>
            <person name="Gainer-Dewar J."/>
            <person name="Goldberg J."/>
            <person name="Griggs A."/>
            <person name="Gujja S."/>
            <person name="Hansen M."/>
            <person name="Howarth C."/>
            <person name="Imamovic A."/>
            <person name="Ireland A."/>
            <person name="Larimer J."/>
            <person name="McCowan C."/>
            <person name="Murphy C."/>
            <person name="Pearson M."/>
            <person name="Poon T.W."/>
            <person name="Priest M."/>
            <person name="Roberts A."/>
            <person name="Saif S."/>
            <person name="Shea T."/>
            <person name="Sisk P."/>
            <person name="Sykes S."/>
            <person name="Wortman J."/>
            <person name="Nusbaum C."/>
            <person name="Birren B."/>
        </authorList>
    </citation>
    <scope>NUCLEOTIDE SEQUENCE [LARGE SCALE GENOMIC DNA]</scope>
    <source>
        <strain evidence="8 9">B7</strain>
    </source>
</reference>
<dbReference type="HOGENOM" id="CLU_000422_13_3_11"/>
<dbReference type="GO" id="GO:0016491">
    <property type="term" value="F:oxidoreductase activity"/>
    <property type="evidence" value="ECO:0007669"/>
    <property type="project" value="UniProtKB-KW"/>
</dbReference>
<dbReference type="InterPro" id="IPR006311">
    <property type="entry name" value="TAT_signal"/>
</dbReference>
<dbReference type="PROSITE" id="PS51318">
    <property type="entry name" value="TAT"/>
    <property type="match status" value="1"/>
</dbReference>
<evidence type="ECO:0000256" key="5">
    <source>
        <dbReference type="ARBA" id="ARBA00023004"/>
    </source>
</evidence>
<evidence type="ECO:0000256" key="2">
    <source>
        <dbReference type="ARBA" id="ARBA00022723"/>
    </source>
</evidence>
<keyword evidence="2" id="KW-0479">Metal-binding</keyword>
<dbReference type="SUPFAM" id="SSF53706">
    <property type="entry name" value="Formate dehydrogenase/DMSO reductase, domains 1-3"/>
    <property type="match status" value="1"/>
</dbReference>
<protein>
    <submittedName>
        <fullName evidence="8">Tat (Twin-arginine translocation) pathway signal sequence</fullName>
    </submittedName>
</protein>
<dbReference type="AlphaFoldDB" id="R9KVB3"/>
<keyword evidence="9" id="KW-1185">Reference proteome</keyword>
<dbReference type="InterPro" id="IPR019546">
    <property type="entry name" value="TAT_signal_bac_arc"/>
</dbReference>
<dbReference type="InterPro" id="IPR009010">
    <property type="entry name" value="Asp_de-COase-like_dom_sf"/>
</dbReference>
<evidence type="ECO:0000256" key="3">
    <source>
        <dbReference type="ARBA" id="ARBA00022729"/>
    </source>
</evidence>
<dbReference type="PATRIC" id="fig|1235794.3.peg.1816"/>
<dbReference type="Gene3D" id="3.40.228.10">
    <property type="entry name" value="Dimethylsulfoxide Reductase, domain 2"/>
    <property type="match status" value="1"/>
</dbReference>
<gene>
    <name evidence="8" type="ORF">C811_01842</name>
</gene>
<dbReference type="GO" id="GO:0051536">
    <property type="term" value="F:iron-sulfur cluster binding"/>
    <property type="evidence" value="ECO:0007669"/>
    <property type="project" value="UniProtKB-KW"/>
</dbReference>
<dbReference type="InterPro" id="IPR006657">
    <property type="entry name" value="MoPterin_dinucl-bd_dom"/>
</dbReference>
<keyword evidence="4" id="KW-0560">Oxidoreductase</keyword>
<comment type="caution">
    <text evidence="8">The sequence shown here is derived from an EMBL/GenBank/DDBJ whole genome shotgun (WGS) entry which is preliminary data.</text>
</comment>
<dbReference type="Pfam" id="PF04879">
    <property type="entry name" value="Molybdop_Fe4S4"/>
    <property type="match status" value="1"/>
</dbReference>
<feature type="domain" description="4Fe-4S Mo/W bis-MGD-type" evidence="7">
    <location>
        <begin position="52"/>
        <end position="108"/>
    </location>
</feature>
<organism evidence="8 9">
    <name type="scientific">Adlercreutzia caecimuris B7</name>
    <dbReference type="NCBI Taxonomy" id="1235794"/>
    <lineage>
        <taxon>Bacteria</taxon>
        <taxon>Bacillati</taxon>
        <taxon>Actinomycetota</taxon>
        <taxon>Coriobacteriia</taxon>
        <taxon>Eggerthellales</taxon>
        <taxon>Eggerthellaceae</taxon>
        <taxon>Adlercreutzia</taxon>
    </lineage>
</organism>
<dbReference type="Pfam" id="PF01568">
    <property type="entry name" value="Molydop_binding"/>
    <property type="match status" value="1"/>
</dbReference>
<dbReference type="Gene3D" id="2.20.25.90">
    <property type="entry name" value="ADC-like domains"/>
    <property type="match status" value="1"/>
</dbReference>
<evidence type="ECO:0000313" key="9">
    <source>
        <dbReference type="Proteomes" id="UP000014204"/>
    </source>
</evidence>
<dbReference type="EMBL" id="ASSY01000009">
    <property type="protein sequence ID" value="EOS50218.1"/>
    <property type="molecule type" value="Genomic_DNA"/>
</dbReference>
<dbReference type="InterPro" id="IPR006656">
    <property type="entry name" value="Mopterin_OxRdtase"/>
</dbReference>
<sequence length="1116" mass="124522">MTREGLTRRSFVKTASLAGAAAALSVGYTGKLAKVEQAWADDAESASTDSGRKTYVTTCRGCIQACPARVYVENGIVTKIEGHPYGPTSLGSLCMKGLNQLNNCYSPYRVLYPLKRSGARGAEEMAWERISWDEAIDLAATKIADAIEKYGTYSFFTSSGGGGSYSMRQAITMCHSLGSPTVFEPGCAQCYLPRYSIALFMYGGMDQSIADAAVQEPFKGIARRWYEKMGTWDQIDDENKKGYADTIDTQMIVLWGAQPSVSQTAQSGRGMAELREAGCKTVVVDPNMSPDAVKADVWLRVRPGADGALALSWWNYIIENKLYNEAFVKEWTNLPFIINEDTKLPYRATDIWPDYRQSTPADTPAYVCFDNKTGKLVPFEYQDATVDPEIFWSGTIDELGGAAARSAGQIYKEAASEWTLEKTEEVTWVPAEVNKEAIELYAAPLKEGKCGGICHGVSSDMEQIAHQLPVGLCGLDAIMGYVNKPGCTLTQNSRPKTDENGLVPRPTTIFQYRNVDIVHDCGVGYIVGNSPEENAARLADFKDDPDGFPTPHSSQLLYITNQLRLDRLGMKNHKGLYHWEHSHIPSVLEAIRTGEPYKPRVWFDMSGNKLAMLGNASSWYDVFPEIDFCICQYPMITSFQAEVADLIFPLEEWLEVTSHDGRDITYSGELKDPSPDTTNANQLNFNFGMMPIVHLGETVGTFVPPKKVMGKVAEILNAKLEAGQDIVLGAVGQATGRTYMENPTTANDGFLSTSKGASYLHDIDRSKFNLRFPLPPGIMFGEESEERIQQSFAERFGAPDIAALHEHPEQYQTPVAGEGGGRLKDDGTHSWWNDPNDFWVYDQHEMTAVDGLKAGFGTESRKFEVYAQMLVQLANTGFPCCYPREQQPVDPSIGHGEYQGTYAPICQHIEPAETPMEGEEGYDAEYPLVLTSGRVCYTHHGTQRQAPFMREIWPAPDLRMNSKTAKKYGLQHMDWVKVTSRRGSTHARVYLTDGMHESVVWMERFWNPECFDSSQETRTGGWRECNVNILTKNTAPFNEVYGSYTNRGFCVKVEKAERPPRVWVEPEEFEPMMYTHGNQFSDSNPYQETLSDPSASWTPVVTFDEAHTFADETFKK</sequence>
<dbReference type="GeneID" id="82192050"/>
<dbReference type="InterPro" id="IPR006963">
    <property type="entry name" value="Mopterin_OxRdtase_4Fe-4S_dom"/>
</dbReference>
<dbReference type="STRING" id="1235794.C811_01842"/>
<proteinExistence type="inferred from homology"/>
<name>R9KVB3_9ACTN</name>